<dbReference type="NCBIfam" id="TIGR00012">
    <property type="entry name" value="L29"/>
    <property type="match status" value="1"/>
</dbReference>
<reference evidence="7 8" key="1">
    <citation type="journal article" date="2016" name="Nat. Commun.">
        <title>Thousands of microbial genomes shed light on interconnected biogeochemical processes in an aquifer system.</title>
        <authorList>
            <person name="Anantharaman K."/>
            <person name="Brown C.T."/>
            <person name="Hug L.A."/>
            <person name="Sharon I."/>
            <person name="Castelle C.J."/>
            <person name="Probst A.J."/>
            <person name="Thomas B.C."/>
            <person name="Singh A."/>
            <person name="Wilkins M.J."/>
            <person name="Karaoz U."/>
            <person name="Brodie E.L."/>
            <person name="Williams K.H."/>
            <person name="Hubbard S.S."/>
            <person name="Banfield J.F."/>
        </authorList>
    </citation>
    <scope>NUCLEOTIDE SEQUENCE [LARGE SCALE GENOMIC DNA]</scope>
</reference>
<evidence type="ECO:0000256" key="2">
    <source>
        <dbReference type="ARBA" id="ARBA00022980"/>
    </source>
</evidence>
<evidence type="ECO:0000313" key="8">
    <source>
        <dbReference type="Proteomes" id="UP000177107"/>
    </source>
</evidence>
<dbReference type="InterPro" id="IPR001854">
    <property type="entry name" value="Ribosomal_uL29"/>
</dbReference>
<proteinExistence type="inferred from homology"/>
<evidence type="ECO:0000256" key="4">
    <source>
        <dbReference type="ARBA" id="ARBA00035204"/>
    </source>
</evidence>
<feature type="region of interest" description="Disordered" evidence="6">
    <location>
        <begin position="33"/>
        <end position="72"/>
    </location>
</feature>
<comment type="similarity">
    <text evidence="1 5">Belongs to the universal ribosomal protein uL29 family.</text>
</comment>
<evidence type="ECO:0000313" key="7">
    <source>
        <dbReference type="EMBL" id="OGG67696.1"/>
    </source>
</evidence>
<dbReference type="Proteomes" id="UP000177107">
    <property type="component" value="Unassembled WGS sequence"/>
</dbReference>
<sequence length="72" mass="7963">MSMAKRQNMKTMSDAELAKLLADTRKELREHRFAAAGARPKDTNALSKARKQIARALSEQHARGVSSRRAAA</sequence>
<dbReference type="EMBL" id="MFLM01000029">
    <property type="protein sequence ID" value="OGG67696.1"/>
    <property type="molecule type" value="Genomic_DNA"/>
</dbReference>
<dbReference type="Pfam" id="PF00831">
    <property type="entry name" value="Ribosomal_L29"/>
    <property type="match status" value="1"/>
</dbReference>
<evidence type="ECO:0000256" key="1">
    <source>
        <dbReference type="ARBA" id="ARBA00009254"/>
    </source>
</evidence>
<dbReference type="GO" id="GO:0003735">
    <property type="term" value="F:structural constituent of ribosome"/>
    <property type="evidence" value="ECO:0007669"/>
    <property type="project" value="InterPro"/>
</dbReference>
<dbReference type="GO" id="GO:1990904">
    <property type="term" value="C:ribonucleoprotein complex"/>
    <property type="evidence" value="ECO:0007669"/>
    <property type="project" value="UniProtKB-KW"/>
</dbReference>
<evidence type="ECO:0000256" key="6">
    <source>
        <dbReference type="SAM" id="MobiDB-lite"/>
    </source>
</evidence>
<evidence type="ECO:0000256" key="5">
    <source>
        <dbReference type="HAMAP-Rule" id="MF_00374"/>
    </source>
</evidence>
<gene>
    <name evidence="5" type="primary">rpmC</name>
    <name evidence="7" type="ORF">A3C95_01075</name>
</gene>
<dbReference type="HAMAP" id="MF_00374">
    <property type="entry name" value="Ribosomal_uL29"/>
    <property type="match status" value="1"/>
</dbReference>
<keyword evidence="2 5" id="KW-0689">Ribosomal protein</keyword>
<comment type="caution">
    <text evidence="7">The sequence shown here is derived from an EMBL/GenBank/DDBJ whole genome shotgun (WGS) entry which is preliminary data.</text>
</comment>
<dbReference type="InterPro" id="IPR036049">
    <property type="entry name" value="Ribosomal_uL29_sf"/>
</dbReference>
<evidence type="ECO:0000256" key="3">
    <source>
        <dbReference type="ARBA" id="ARBA00023274"/>
    </source>
</evidence>
<dbReference type="Gene3D" id="1.10.287.310">
    <property type="match status" value="1"/>
</dbReference>
<dbReference type="GO" id="GO:0006412">
    <property type="term" value="P:translation"/>
    <property type="evidence" value="ECO:0007669"/>
    <property type="project" value="UniProtKB-UniRule"/>
</dbReference>
<dbReference type="GO" id="GO:0005840">
    <property type="term" value="C:ribosome"/>
    <property type="evidence" value="ECO:0007669"/>
    <property type="project" value="UniProtKB-KW"/>
</dbReference>
<keyword evidence="3 5" id="KW-0687">Ribonucleoprotein</keyword>
<dbReference type="SUPFAM" id="SSF46561">
    <property type="entry name" value="Ribosomal protein L29 (L29p)"/>
    <property type="match status" value="1"/>
</dbReference>
<name>A0A1F6E239_9BACT</name>
<organism evidence="7 8">
    <name type="scientific">Candidatus Kaiserbacteria bacterium RIFCSPHIGHO2_02_FULL_56_30</name>
    <dbReference type="NCBI Taxonomy" id="1798499"/>
    <lineage>
        <taxon>Bacteria</taxon>
        <taxon>Candidatus Kaiseribacteriota</taxon>
    </lineage>
</organism>
<dbReference type="STRING" id="1798499.A3C95_01075"/>
<dbReference type="AlphaFoldDB" id="A0A1F6E239"/>
<protein>
    <recommendedName>
        <fullName evidence="4 5">Large ribosomal subunit protein uL29</fullName>
    </recommendedName>
</protein>
<accession>A0A1F6E239</accession>